<dbReference type="InterPro" id="IPR050157">
    <property type="entry name" value="PSI_iron-sulfur_center"/>
</dbReference>
<dbReference type="GO" id="GO:0046872">
    <property type="term" value="F:metal ion binding"/>
    <property type="evidence" value="ECO:0007669"/>
    <property type="project" value="UniProtKB-KW"/>
</dbReference>
<dbReference type="Pfam" id="PF13510">
    <property type="entry name" value="Fer2_4"/>
    <property type="match status" value="1"/>
</dbReference>
<keyword evidence="1" id="KW-0004">4Fe-4S</keyword>
<protein>
    <submittedName>
        <fullName evidence="8">(2Fe-2S)-binding protein</fullName>
    </submittedName>
</protein>
<evidence type="ECO:0000256" key="2">
    <source>
        <dbReference type="ARBA" id="ARBA00022723"/>
    </source>
</evidence>
<dbReference type="InterPro" id="IPR054351">
    <property type="entry name" value="NADH_UbQ_OxRdtase_ferredoxin"/>
</dbReference>
<keyword evidence="4" id="KW-0408">Iron</keyword>
<keyword evidence="2" id="KW-0479">Metal-binding</keyword>
<dbReference type="InterPro" id="IPR000283">
    <property type="entry name" value="NADH_UbQ_OxRdtase_75kDa_su_CS"/>
</dbReference>
<dbReference type="InterPro" id="IPR017900">
    <property type="entry name" value="4Fe4S_Fe_S_CS"/>
</dbReference>
<dbReference type="GO" id="GO:0051539">
    <property type="term" value="F:4 iron, 4 sulfur cluster binding"/>
    <property type="evidence" value="ECO:0007669"/>
    <property type="project" value="UniProtKB-KW"/>
</dbReference>
<dbReference type="PROSITE" id="PS51379">
    <property type="entry name" value="4FE4S_FER_2"/>
    <property type="match status" value="2"/>
</dbReference>
<accession>A0A8J6NHW2</accession>
<reference evidence="8 9" key="1">
    <citation type="submission" date="2020-08" db="EMBL/GenBank/DDBJ databases">
        <title>Bridging the membrane lipid divide: bacteria of the FCB group superphylum have the potential to synthesize archaeal ether lipids.</title>
        <authorList>
            <person name="Villanueva L."/>
            <person name="Von Meijenfeldt F.A.B."/>
            <person name="Westbye A.B."/>
            <person name="Yadav S."/>
            <person name="Hopmans E.C."/>
            <person name="Dutilh B.E."/>
            <person name="Sinninghe Damste J.S."/>
        </authorList>
    </citation>
    <scope>NUCLEOTIDE SEQUENCE [LARGE SCALE GENOMIC DNA]</scope>
    <source>
        <strain evidence="8">NIOZ-UU36</strain>
    </source>
</reference>
<evidence type="ECO:0000256" key="4">
    <source>
        <dbReference type="ARBA" id="ARBA00023004"/>
    </source>
</evidence>
<dbReference type="EMBL" id="JACNJN010000116">
    <property type="protein sequence ID" value="MBC8335601.1"/>
    <property type="molecule type" value="Genomic_DNA"/>
</dbReference>
<dbReference type="GO" id="GO:0042773">
    <property type="term" value="P:ATP synthesis coupled electron transport"/>
    <property type="evidence" value="ECO:0007669"/>
    <property type="project" value="InterPro"/>
</dbReference>
<dbReference type="PANTHER" id="PTHR24960:SF84">
    <property type="entry name" value="HYDROGENASE SUBUNIT"/>
    <property type="match status" value="1"/>
</dbReference>
<organism evidence="8 9">
    <name type="scientific">Candidatus Desulfolinea nitratireducens</name>
    <dbReference type="NCBI Taxonomy" id="2841698"/>
    <lineage>
        <taxon>Bacteria</taxon>
        <taxon>Bacillati</taxon>
        <taxon>Chloroflexota</taxon>
        <taxon>Anaerolineae</taxon>
        <taxon>Anaerolineales</taxon>
        <taxon>Anaerolineales incertae sedis</taxon>
        <taxon>Candidatus Desulfolinea</taxon>
    </lineage>
</organism>
<name>A0A8J6NHW2_9CHLR</name>
<dbReference type="PROSITE" id="PS51085">
    <property type="entry name" value="2FE2S_FER_2"/>
    <property type="match status" value="1"/>
</dbReference>
<gene>
    <name evidence="8" type="ORF">H8E29_10070</name>
</gene>
<keyword evidence="5" id="KW-0411">Iron-sulfur</keyword>
<evidence type="ECO:0000313" key="9">
    <source>
        <dbReference type="Proteomes" id="UP000614469"/>
    </source>
</evidence>
<dbReference type="InterPro" id="IPR017896">
    <property type="entry name" value="4Fe4S_Fe-S-bd"/>
</dbReference>
<dbReference type="Gene3D" id="3.10.20.740">
    <property type="match status" value="1"/>
</dbReference>
<evidence type="ECO:0000256" key="3">
    <source>
        <dbReference type="ARBA" id="ARBA00022737"/>
    </source>
</evidence>
<evidence type="ECO:0000256" key="1">
    <source>
        <dbReference type="ARBA" id="ARBA00022485"/>
    </source>
</evidence>
<dbReference type="SUPFAM" id="SSF54292">
    <property type="entry name" value="2Fe-2S ferredoxin-like"/>
    <property type="match status" value="1"/>
</dbReference>
<dbReference type="AlphaFoldDB" id="A0A8J6NHW2"/>
<dbReference type="PROSITE" id="PS00641">
    <property type="entry name" value="COMPLEX1_75K_1"/>
    <property type="match status" value="1"/>
</dbReference>
<keyword evidence="3" id="KW-0677">Repeat</keyword>
<feature type="domain" description="4Fe-4S ferredoxin-type" evidence="7">
    <location>
        <begin position="180"/>
        <end position="209"/>
    </location>
</feature>
<evidence type="ECO:0000313" key="8">
    <source>
        <dbReference type="EMBL" id="MBC8335601.1"/>
    </source>
</evidence>
<evidence type="ECO:0000259" key="7">
    <source>
        <dbReference type="PROSITE" id="PS51379"/>
    </source>
</evidence>
<dbReference type="SUPFAM" id="SSF54862">
    <property type="entry name" value="4Fe-4S ferredoxins"/>
    <property type="match status" value="1"/>
</dbReference>
<dbReference type="InterPro" id="IPR001041">
    <property type="entry name" value="2Fe-2S_ferredoxin-type"/>
</dbReference>
<dbReference type="Proteomes" id="UP000614469">
    <property type="component" value="Unassembled WGS sequence"/>
</dbReference>
<dbReference type="Gene3D" id="3.30.70.20">
    <property type="match status" value="1"/>
</dbReference>
<dbReference type="PROSITE" id="PS00198">
    <property type="entry name" value="4FE4S_FER_1"/>
    <property type="match status" value="1"/>
</dbReference>
<comment type="caution">
    <text evidence="8">The sequence shown here is derived from an EMBL/GenBank/DDBJ whole genome shotgun (WGS) entry which is preliminary data.</text>
</comment>
<dbReference type="Pfam" id="PF22117">
    <property type="entry name" value="Fer4_Nqo3"/>
    <property type="match status" value="1"/>
</dbReference>
<evidence type="ECO:0000256" key="5">
    <source>
        <dbReference type="ARBA" id="ARBA00023014"/>
    </source>
</evidence>
<dbReference type="GO" id="GO:0008137">
    <property type="term" value="F:NADH dehydrogenase (ubiquinone) activity"/>
    <property type="evidence" value="ECO:0007669"/>
    <property type="project" value="InterPro"/>
</dbReference>
<feature type="domain" description="4Fe-4S ferredoxin-type" evidence="7">
    <location>
        <begin position="136"/>
        <end position="164"/>
    </location>
</feature>
<dbReference type="CDD" id="cd00207">
    <property type="entry name" value="fer2"/>
    <property type="match status" value="1"/>
</dbReference>
<sequence length="235" mass="26563">MKERNTITLTIDGEAIDAPKDATIQQVLETINKPAPIICYHEATTSEGICRQCVVEVEGWRVLAPACVTKVNDGMVIFTNSDRVNRSRRTILEMLNASVDLSESPELQGQMDQFDADRERFPQAKTRAQDVKDDNPFFVRDYEKCLMCWRCVQACGDDIQYTYSISVGGRGFESKISTFFDSSMPETTCVFCGNCVAVCPTNALKGKTEYFMELGLDYDQIRQEKRKERKKNGDG</sequence>
<dbReference type="PANTHER" id="PTHR24960">
    <property type="entry name" value="PHOTOSYSTEM I IRON-SULFUR CENTER-RELATED"/>
    <property type="match status" value="1"/>
</dbReference>
<dbReference type="FunFam" id="3.30.70.20:FF:000035">
    <property type="entry name" value="Iron hydrogenase 1"/>
    <property type="match status" value="1"/>
</dbReference>
<dbReference type="GO" id="GO:0016020">
    <property type="term" value="C:membrane"/>
    <property type="evidence" value="ECO:0007669"/>
    <property type="project" value="InterPro"/>
</dbReference>
<feature type="domain" description="2Fe-2S ferredoxin-type" evidence="6">
    <location>
        <begin position="5"/>
        <end position="83"/>
    </location>
</feature>
<evidence type="ECO:0000259" key="6">
    <source>
        <dbReference type="PROSITE" id="PS51085"/>
    </source>
</evidence>
<dbReference type="InterPro" id="IPR036010">
    <property type="entry name" value="2Fe-2S_ferredoxin-like_sf"/>
</dbReference>
<proteinExistence type="predicted"/>